<organism evidence="2 3">
    <name type="scientific">Acidianus sulfidivorans JP7</name>
    <dbReference type="NCBI Taxonomy" id="619593"/>
    <lineage>
        <taxon>Archaea</taxon>
        <taxon>Thermoproteota</taxon>
        <taxon>Thermoprotei</taxon>
        <taxon>Sulfolobales</taxon>
        <taxon>Sulfolobaceae</taxon>
        <taxon>Acidianus</taxon>
    </lineage>
</organism>
<gene>
    <name evidence="2" type="ORF">DFR86_01010</name>
</gene>
<dbReference type="GeneID" id="36836505"/>
<keyword evidence="1" id="KW-1133">Transmembrane helix</keyword>
<feature type="transmembrane region" description="Helical" evidence="1">
    <location>
        <begin position="93"/>
        <end position="115"/>
    </location>
</feature>
<evidence type="ECO:0000313" key="2">
    <source>
        <dbReference type="EMBL" id="AWR96261.1"/>
    </source>
</evidence>
<feature type="transmembrane region" description="Helical" evidence="1">
    <location>
        <begin position="237"/>
        <end position="257"/>
    </location>
</feature>
<proteinExistence type="predicted"/>
<evidence type="ECO:0000256" key="1">
    <source>
        <dbReference type="SAM" id="Phobius"/>
    </source>
</evidence>
<dbReference type="EMBL" id="CP029288">
    <property type="protein sequence ID" value="AWR96261.1"/>
    <property type="molecule type" value="Genomic_DNA"/>
</dbReference>
<feature type="transmembrane region" description="Helical" evidence="1">
    <location>
        <begin position="195"/>
        <end position="216"/>
    </location>
</feature>
<evidence type="ECO:0000313" key="3">
    <source>
        <dbReference type="Proteomes" id="UP000248410"/>
    </source>
</evidence>
<protein>
    <submittedName>
        <fullName evidence="2">Peptide ABC transporter permease</fullName>
    </submittedName>
</protein>
<dbReference type="OrthoDB" id="41628at2157"/>
<feature type="transmembrane region" description="Helical" evidence="1">
    <location>
        <begin position="162"/>
        <end position="183"/>
    </location>
</feature>
<feature type="transmembrane region" description="Helical" evidence="1">
    <location>
        <begin position="121"/>
        <end position="141"/>
    </location>
</feature>
<dbReference type="Proteomes" id="UP000248410">
    <property type="component" value="Chromosome"/>
</dbReference>
<keyword evidence="3" id="KW-1185">Reference proteome</keyword>
<name>A0A2U9IJP2_9CREN</name>
<keyword evidence="1" id="KW-0812">Transmembrane</keyword>
<feature type="transmembrane region" description="Helical" evidence="1">
    <location>
        <begin position="60"/>
        <end position="81"/>
    </location>
</feature>
<feature type="transmembrane region" description="Helical" evidence="1">
    <location>
        <begin position="5"/>
        <end position="24"/>
    </location>
</feature>
<dbReference type="KEGG" id="asul:DFR86_01010"/>
<keyword evidence="1" id="KW-0472">Membrane</keyword>
<dbReference type="RefSeq" id="WP_110379151.1">
    <property type="nucleotide sequence ID" value="NZ_CP029288.2"/>
</dbReference>
<accession>A0A2U9IJP2</accession>
<reference evidence="2 3" key="1">
    <citation type="submission" date="2018-05" db="EMBL/GenBank/DDBJ databases">
        <title>Complete Genome Sequences of Extremely Thermoacidophilic, Metal-Mobilizing Type-Strain Members of the Archaeal Family Sulfolobaceae: Acidianus brierleyi DSM-1651T, Acidianus sulfidivorans DSM-18786T, Metallosphaera hakonensis DSM-7519T, and Metallosphaera prunae DSM-10039T.</title>
        <authorList>
            <person name="Counts J.A."/>
            <person name="Kelly R.M."/>
        </authorList>
    </citation>
    <scope>NUCLEOTIDE SEQUENCE [LARGE SCALE GENOMIC DNA]</scope>
    <source>
        <strain evidence="2 3">JP7</strain>
    </source>
</reference>
<sequence length="259" mass="29032">MKVRIIIFFIIFIIFSVFFSFYPLPSGKPLTPPNLNYPLGTYINGANMINVNAKANVNTLIFGSVVGLIEVSLSLFYGVFAGSSRFRSLLVRFLDSINTIPRIPFLLSIALFYGTPTGKGLIGNFFIIALTVGLTGWTYYARQISEIVYANYSLLKSDEYRLLYSKNFSLFNSLFIPSFYFFIVKNIWKNSLKFFIPAMLDGISTFTAMGVIGGVGDPNYPTLTTLLITSRSLLPDYWLFLIPAAFRGVLLILLISLSK</sequence>
<dbReference type="AlphaFoldDB" id="A0A2U9IJP2"/>